<name>A0A1N7PXW2_9FLAO</name>
<protein>
    <submittedName>
        <fullName evidence="1">Uncharacterized protein</fullName>
    </submittedName>
</protein>
<accession>A0A1N7PXW2</accession>
<evidence type="ECO:0000313" key="1">
    <source>
        <dbReference type="EMBL" id="SIT15458.1"/>
    </source>
</evidence>
<dbReference type="RefSeq" id="WP_076394165.1">
    <property type="nucleotide sequence ID" value="NZ_FTOV01000008.1"/>
</dbReference>
<organism evidence="1 2">
    <name type="scientific">Chryseobacterium gambrini</name>
    <dbReference type="NCBI Taxonomy" id="373672"/>
    <lineage>
        <taxon>Bacteria</taxon>
        <taxon>Pseudomonadati</taxon>
        <taxon>Bacteroidota</taxon>
        <taxon>Flavobacteriia</taxon>
        <taxon>Flavobacteriales</taxon>
        <taxon>Weeksellaceae</taxon>
        <taxon>Chryseobacterium group</taxon>
        <taxon>Chryseobacterium</taxon>
    </lineage>
</organism>
<dbReference type="OrthoDB" id="1910631at2"/>
<evidence type="ECO:0000313" key="2">
    <source>
        <dbReference type="Proteomes" id="UP000185781"/>
    </source>
</evidence>
<reference evidence="1 2" key="1">
    <citation type="submission" date="2017-01" db="EMBL/GenBank/DDBJ databases">
        <authorList>
            <person name="Mah S.A."/>
            <person name="Swanson W.J."/>
            <person name="Moy G.W."/>
            <person name="Vacquier V.D."/>
        </authorList>
    </citation>
    <scope>NUCLEOTIDE SEQUENCE [LARGE SCALE GENOMIC DNA]</scope>
    <source>
        <strain evidence="1 2">DSM 18014</strain>
    </source>
</reference>
<dbReference type="EMBL" id="FTOV01000008">
    <property type="protein sequence ID" value="SIT15458.1"/>
    <property type="molecule type" value="Genomic_DNA"/>
</dbReference>
<dbReference type="Pfam" id="PF20330">
    <property type="entry name" value="DUF6625"/>
    <property type="match status" value="1"/>
</dbReference>
<sequence>MKKIAFINCFFGKTWPDYFDYFLKGCEYNPTIDFYIFTNIAPKYKIKNVHFIKFDLQKFNEMATEKLKVSVSVKDAYKLCDFKPLYGVILQEYISKYDFWGYCDVDLMFGNIREFITNEMLDKYDVISPVDKYPAGFFTLYRNIPFINKIFRLSKDFRKIVQSDRHFCFDECNFEFTTVQSQDIQYIDSEVESMALILRKLEITNKIRYFHMDMAQEFLHSRNTHIWRDGNIYDFITEKPYLLIHFINIKGLPSFHIEKYTKAGHNKKEVFYISPNFIGKSLKQQFNFQLFINPYQRKIRTIITKVKAITFGKSYSFPFVEDSPYKSANQEVFFYKKSDRSVVMLTSTGNINNYLYNEIFLYQIKENHYFCWNKIDNIQYFAKFHYLKDDEKAYKIEIEDLKFTEKGTMYLLNK</sequence>
<proteinExistence type="predicted"/>
<dbReference type="STRING" id="373672.SAMN05421785_10813"/>
<dbReference type="InterPro" id="IPR046733">
    <property type="entry name" value="DUF6625"/>
</dbReference>
<dbReference type="Proteomes" id="UP000185781">
    <property type="component" value="Unassembled WGS sequence"/>
</dbReference>
<dbReference type="AlphaFoldDB" id="A0A1N7PXW2"/>
<gene>
    <name evidence="1" type="ORF">SAMN05421785_10813</name>
</gene>